<dbReference type="InterPro" id="IPR019734">
    <property type="entry name" value="TPR_rpt"/>
</dbReference>
<name>A0A6N8I1D7_9FIRM</name>
<dbReference type="SUPFAM" id="SSF48452">
    <property type="entry name" value="TPR-like"/>
    <property type="match status" value="1"/>
</dbReference>
<dbReference type="InterPro" id="IPR011990">
    <property type="entry name" value="TPR-like_helical_dom_sf"/>
</dbReference>
<proteinExistence type="predicted"/>
<keyword evidence="4" id="KW-1185">Reference proteome</keyword>
<dbReference type="EMBL" id="VWXL01000058">
    <property type="protein sequence ID" value="MVB11560.1"/>
    <property type="molecule type" value="Genomic_DNA"/>
</dbReference>
<accession>A0A6N8I1D7</accession>
<dbReference type="EMBL" id="CP060286">
    <property type="protein sequence ID" value="QNK41074.1"/>
    <property type="molecule type" value="Genomic_DNA"/>
</dbReference>
<protein>
    <submittedName>
        <fullName evidence="2">Uncharacterized protein</fullName>
    </submittedName>
</protein>
<evidence type="ECO:0000256" key="1">
    <source>
        <dbReference type="PROSITE-ProRule" id="PRU00339"/>
    </source>
</evidence>
<dbReference type="Proteomes" id="UP000469440">
    <property type="component" value="Unassembled WGS sequence"/>
</dbReference>
<dbReference type="RefSeq" id="WP_066643879.1">
    <property type="nucleotide sequence ID" value="NZ_CP060286.1"/>
</dbReference>
<dbReference type="Proteomes" id="UP000515909">
    <property type="component" value="Chromosome"/>
</dbReference>
<keyword evidence="1" id="KW-0802">TPR repeat</keyword>
<reference evidence="3 5" key="2">
    <citation type="submission" date="2020-08" db="EMBL/GenBank/DDBJ databases">
        <title>The isolate Caproiciproducens sp. 7D4C2 produces n-caproate at mildly acidic conditions from hexoses: genome and rBOX comparison with related strains and chain-elongating bacteria.</title>
        <authorList>
            <person name="Esquivel-Elizondo S."/>
            <person name="Bagci C."/>
            <person name="Temovska M."/>
            <person name="Jeon B.S."/>
            <person name="Bessarab I."/>
            <person name="Williams R.B.H."/>
            <person name="Huson D.H."/>
            <person name="Angenent L.T."/>
        </authorList>
    </citation>
    <scope>NUCLEOTIDE SEQUENCE [LARGE SCALE GENOMIC DNA]</scope>
    <source>
        <strain evidence="3 5">7D4C2</strain>
    </source>
</reference>
<gene>
    <name evidence="2" type="ORF">CAFE_22800</name>
    <name evidence="3" type="ORF">HCR03_01810</name>
</gene>
<evidence type="ECO:0000313" key="2">
    <source>
        <dbReference type="EMBL" id="MVB11560.1"/>
    </source>
</evidence>
<dbReference type="PROSITE" id="PS50005">
    <property type="entry name" value="TPR"/>
    <property type="match status" value="1"/>
</dbReference>
<evidence type="ECO:0000313" key="5">
    <source>
        <dbReference type="Proteomes" id="UP000515909"/>
    </source>
</evidence>
<organism evidence="2 4">
    <name type="scientific">Caproicibacter fermentans</name>
    <dbReference type="NCBI Taxonomy" id="2576756"/>
    <lineage>
        <taxon>Bacteria</taxon>
        <taxon>Bacillati</taxon>
        <taxon>Bacillota</taxon>
        <taxon>Clostridia</taxon>
        <taxon>Eubacteriales</taxon>
        <taxon>Acutalibacteraceae</taxon>
        <taxon>Caproicibacter</taxon>
    </lineage>
</organism>
<dbReference type="OrthoDB" id="1848393at2"/>
<evidence type="ECO:0000313" key="4">
    <source>
        <dbReference type="Proteomes" id="UP000469440"/>
    </source>
</evidence>
<dbReference type="KEGG" id="cfem:HCR03_01810"/>
<sequence length="219" mass="24609">MGFGDTVNPELAAALFYLLGESVPHDPKLEKEAGSIWDSLNDRQQLLLKIIELCGEPVEPRELYLCEKAYSWLGGSYCRQTIQFATRYLDSEGWDALSGRAEIVEGIQVDYGESRRAGVLIDLAKALEETGRLEEAYSKYLDAYDLAPYNAMIAVKAAEVLSISRGRKEALNFLLQQRSSLYYEPVKYKDSAGNVHRNKVFQELIESQIIKMRGKSAGI</sequence>
<reference evidence="2 4" key="1">
    <citation type="submission" date="2019-09" db="EMBL/GenBank/DDBJ databases">
        <title>Genome sequence of Clostridium sp. EA1.</title>
        <authorList>
            <person name="Poehlein A."/>
            <person name="Bengelsdorf F.R."/>
            <person name="Daniel R."/>
        </authorList>
    </citation>
    <scope>NUCLEOTIDE SEQUENCE [LARGE SCALE GENOMIC DNA]</scope>
    <source>
        <strain evidence="2 4">EA1</strain>
    </source>
</reference>
<dbReference type="AlphaFoldDB" id="A0A6N8I1D7"/>
<accession>A0A7G8TBT3</accession>
<feature type="repeat" description="TPR" evidence="1">
    <location>
        <begin position="117"/>
        <end position="150"/>
    </location>
</feature>
<evidence type="ECO:0000313" key="3">
    <source>
        <dbReference type="EMBL" id="QNK41074.1"/>
    </source>
</evidence>